<evidence type="ECO:0000313" key="3">
    <source>
        <dbReference type="Proteomes" id="UP001497383"/>
    </source>
</evidence>
<dbReference type="InterPro" id="IPR050300">
    <property type="entry name" value="GDXG_lipolytic_enzyme"/>
</dbReference>
<dbReference type="PANTHER" id="PTHR48081">
    <property type="entry name" value="AB HYDROLASE SUPERFAMILY PROTEIN C4A8.06C"/>
    <property type="match status" value="1"/>
</dbReference>
<dbReference type="Proteomes" id="UP001497383">
    <property type="component" value="Chromosome 7"/>
</dbReference>
<dbReference type="EMBL" id="OZ022411">
    <property type="protein sequence ID" value="CAK9441695.1"/>
    <property type="molecule type" value="Genomic_DNA"/>
</dbReference>
<protein>
    <recommendedName>
        <fullName evidence="4">Alpha/beta hydrolase fold-3 domain-containing protein</fullName>
    </recommendedName>
</protein>
<evidence type="ECO:0000256" key="1">
    <source>
        <dbReference type="ARBA" id="ARBA00022801"/>
    </source>
</evidence>
<dbReference type="InterPro" id="IPR019436">
    <property type="entry name" value="Say1-like"/>
</dbReference>
<dbReference type="RefSeq" id="XP_066832501.1">
    <property type="nucleotide sequence ID" value="XM_066975909.1"/>
</dbReference>
<dbReference type="SUPFAM" id="SSF53474">
    <property type="entry name" value="alpha/beta-Hydrolases"/>
    <property type="match status" value="1"/>
</dbReference>
<evidence type="ECO:0008006" key="4">
    <source>
        <dbReference type="Google" id="ProtNLM"/>
    </source>
</evidence>
<keyword evidence="1" id="KW-0378">Hydrolase</keyword>
<evidence type="ECO:0000313" key="2">
    <source>
        <dbReference type="EMBL" id="CAK9441695.1"/>
    </source>
</evidence>
<dbReference type="InterPro" id="IPR029058">
    <property type="entry name" value="AB_hydrolase_fold"/>
</dbReference>
<organism evidence="2 3">
    <name type="scientific">Lodderomyces beijingensis</name>
    <dbReference type="NCBI Taxonomy" id="1775926"/>
    <lineage>
        <taxon>Eukaryota</taxon>
        <taxon>Fungi</taxon>
        <taxon>Dikarya</taxon>
        <taxon>Ascomycota</taxon>
        <taxon>Saccharomycotina</taxon>
        <taxon>Pichiomycetes</taxon>
        <taxon>Debaryomycetaceae</taxon>
        <taxon>Candida/Lodderomyces clade</taxon>
        <taxon>Lodderomyces</taxon>
    </lineage>
</organism>
<keyword evidence="3" id="KW-1185">Reference proteome</keyword>
<dbReference type="GeneID" id="92210759"/>
<gene>
    <name evidence="2" type="ORF">LODBEIA_P55630</name>
</gene>
<reference evidence="2 3" key="1">
    <citation type="submission" date="2024-03" db="EMBL/GenBank/DDBJ databases">
        <authorList>
            <person name="Brejova B."/>
        </authorList>
    </citation>
    <scope>NUCLEOTIDE SEQUENCE [LARGE SCALE GENOMIC DNA]</scope>
    <source>
        <strain evidence="2 3">CBS 14171</strain>
    </source>
</reference>
<dbReference type="PANTHER" id="PTHR48081:SF31">
    <property type="entry name" value="STERYL ACETYL HYDROLASE MUG81-RELATED"/>
    <property type="match status" value="1"/>
</dbReference>
<sequence>MFSLKAWIQILGYPLKYIYTILVFPFSGGTFPGKYQTSLRQTLKLLKYRAGLSLPITDAWILSRSTSLEIIHGVARSHPHLTRNLNNFGKSYDDQSYWLVEAPHRGPHDPIIVYLHGGGFVHQTKPQQVETVLAIYHLLDEAQGARTSILHLDYKLACHGYTVPTQLYQLSDVYEKLTVRDGNSNIVLMGDSAGGVLAVSFLQYLKRHPPAPSPSSSTPDGITWPAALVLISPWMKIFADAYQFQPGWSIYDNKDRDIVPYRPHTDTGRRRGILGDYLSAADLLISPGNLKYNVRHWYDIPTLNQNSVFVILGEHEVFVDDILEWCRVALPGCDLKRPRAKNDAVFDQSIHEYRNEQGNGHLVDVVIEPWGVHVGSLFFENVVSQRIKKDEFVQASDLDRDEFFGVVRIVEFLNRTL</sequence>
<name>A0ABP0ZT69_9ASCO</name>
<accession>A0ABP0ZT69</accession>
<proteinExistence type="predicted"/>
<dbReference type="Gene3D" id="3.40.50.1820">
    <property type="entry name" value="alpha/beta hydrolase"/>
    <property type="match status" value="1"/>
</dbReference>
<dbReference type="Pfam" id="PF10340">
    <property type="entry name" value="Say1_Mug180"/>
    <property type="match status" value="1"/>
</dbReference>